<reference evidence="1" key="1">
    <citation type="submission" date="2010-07" db="EMBL/GenBank/DDBJ databases">
        <title>Identification of Proteins Involved in Black Widow Spider Wrapping Silk Fibers.</title>
        <authorList>
            <person name="Nguyen A."/>
            <person name="Verduzco A."/>
            <person name="Vierra C."/>
        </authorList>
    </citation>
    <scope>NUCLEOTIDE SEQUENCE</scope>
</reference>
<accession>E7D1M1</accession>
<protein>
    <submittedName>
        <fullName evidence="1">Uncharacterized protein</fullName>
    </submittedName>
</protein>
<proteinExistence type="evidence at transcript level"/>
<name>E7D1M1_LATHE</name>
<organism evidence="1">
    <name type="scientific">Latrodectus hesperus</name>
    <name type="common">Western black widow spider</name>
    <dbReference type="NCBI Taxonomy" id="256737"/>
    <lineage>
        <taxon>Eukaryota</taxon>
        <taxon>Metazoa</taxon>
        <taxon>Ecdysozoa</taxon>
        <taxon>Arthropoda</taxon>
        <taxon>Chelicerata</taxon>
        <taxon>Arachnida</taxon>
        <taxon>Araneae</taxon>
        <taxon>Araneomorphae</taxon>
        <taxon>Entelegynae</taxon>
        <taxon>Araneoidea</taxon>
        <taxon>Theridiidae</taxon>
        <taxon>Latrodectus</taxon>
    </lineage>
</organism>
<dbReference type="AlphaFoldDB" id="E7D1M1"/>
<feature type="non-terminal residue" evidence="1">
    <location>
        <position position="1"/>
    </location>
</feature>
<dbReference type="EMBL" id="HQ005971">
    <property type="protein sequence ID" value="ADV40265.1"/>
    <property type="molecule type" value="mRNA"/>
</dbReference>
<feature type="non-terminal residue" evidence="1">
    <location>
        <position position="103"/>
    </location>
</feature>
<evidence type="ECO:0000313" key="1">
    <source>
        <dbReference type="EMBL" id="ADV40265.1"/>
    </source>
</evidence>
<sequence length="103" mass="11440">SRKGPFPGKIAGGVKTLAHEFFGGLGKIGANVTGAFSKAPKGFAKDVGKLGKTFIKTNFFLKQFSRVLKAIKPFNFLGQKFFFLGQKYFFCYFSLGKKIFFFS</sequence>